<dbReference type="SUPFAM" id="SSF55073">
    <property type="entry name" value="Nucleotide cyclase"/>
    <property type="match status" value="1"/>
</dbReference>
<dbReference type="EMBL" id="FR695877">
    <property type="protein sequence ID" value="CBX30804.1"/>
    <property type="molecule type" value="Genomic_DNA"/>
</dbReference>
<accession>E1YL21</accession>
<dbReference type="GO" id="GO:0009190">
    <property type="term" value="P:cyclic nucleotide biosynthetic process"/>
    <property type="evidence" value="ECO:0007669"/>
    <property type="project" value="InterPro"/>
</dbReference>
<dbReference type="CDD" id="cd07302">
    <property type="entry name" value="CHD"/>
    <property type="match status" value="1"/>
</dbReference>
<protein>
    <recommendedName>
        <fullName evidence="1">Guanylate cyclase domain-containing protein</fullName>
    </recommendedName>
</protein>
<dbReference type="PROSITE" id="PS50125">
    <property type="entry name" value="GUANYLATE_CYCLASE_2"/>
    <property type="match status" value="1"/>
</dbReference>
<dbReference type="Gene3D" id="1.10.1660.10">
    <property type="match status" value="1"/>
</dbReference>
<sequence length="536" mass="61673">MISSEHFDSKWLTSVELFETTGISRATLNNYIKMGIIPKPIVRKPDDPASRAKKIGYFSPVVVDSILAVQRMKKEGISMENIVDILTGKNVSAQSGKIKNDQHEIKESVLPNQYREYVAPADNPDVFNRYDSGIKMQEGLLLNLSISDIKCPAFLINNNFEIVWINTEAEKNVFNLDIKLIKDSSERNIFKLFSRTGLLSKDRGINDIVYYLMRFVKDKIPINSICKLYNNILENEVIFLEKVYERIKSFSEDSTNSTYLKLDHINGKQLTSYHAFHMVFREGFLILLERKDDTFCGFDDMIANNTRTTHELNKDSSPPSLISFSVLVADLNDSSRICAELPPEEYFELINDIWKCMYQVFKKYYGIYGNHTGVGMVCYFLKEDNSNYVLNSIYCALELKEKIKQINMEWKTRKGWANDLYLNIGINEGREYFLNTPSPNKEFTALGDTVNFASLLSDMSSSGVIWTTKNLMNKIDMEQRKTLRFGIRRMDQDLEMFGESLFVRVMDMLPSDNPECSKYIDIATISITEIISASSY</sequence>
<dbReference type="InterPro" id="IPR001054">
    <property type="entry name" value="A/G_cyclase"/>
</dbReference>
<evidence type="ECO:0000259" key="1">
    <source>
        <dbReference type="PROSITE" id="PS50125"/>
    </source>
</evidence>
<evidence type="ECO:0000313" key="2">
    <source>
        <dbReference type="EMBL" id="CBX30804.1"/>
    </source>
</evidence>
<proteinExistence type="predicted"/>
<feature type="domain" description="Guanylate cyclase" evidence="1">
    <location>
        <begin position="325"/>
        <end position="457"/>
    </location>
</feature>
<dbReference type="AlphaFoldDB" id="E1YL21"/>
<reference evidence="2" key="1">
    <citation type="journal article" date="2011" name="Environ. Microbiol.">
        <title>Genomic insights into the metabolic potential of the polycyclic aromatic hydrocarbon degrading sulfate-reducing Deltaproteobacterium N47.</title>
        <authorList>
            <person name="Bergmann F."/>
            <person name="Selesi D."/>
            <person name="Weinmaier T."/>
            <person name="Tischler P."/>
            <person name="Rattei T."/>
            <person name="Meckenstock R.U."/>
        </authorList>
    </citation>
    <scope>NUCLEOTIDE SEQUENCE</scope>
</reference>
<organism evidence="2">
    <name type="scientific">uncultured Desulfobacterium sp</name>
    <dbReference type="NCBI Taxonomy" id="201089"/>
    <lineage>
        <taxon>Bacteria</taxon>
        <taxon>Pseudomonadati</taxon>
        <taxon>Thermodesulfobacteriota</taxon>
        <taxon>Desulfobacteria</taxon>
        <taxon>Desulfobacterales</taxon>
        <taxon>Desulfobacteriaceae</taxon>
        <taxon>Desulfobacterium</taxon>
        <taxon>environmental samples</taxon>
    </lineage>
</organism>
<name>E1YL21_9BACT</name>
<dbReference type="InterPro" id="IPR029787">
    <property type="entry name" value="Nucleotide_cyclase"/>
</dbReference>
<dbReference type="Gene3D" id="3.30.70.1230">
    <property type="entry name" value="Nucleotide cyclase"/>
    <property type="match status" value="1"/>
</dbReference>
<dbReference type="GO" id="GO:0004016">
    <property type="term" value="F:adenylate cyclase activity"/>
    <property type="evidence" value="ECO:0007669"/>
    <property type="project" value="UniProtKB-ARBA"/>
</dbReference>
<dbReference type="GO" id="GO:0035556">
    <property type="term" value="P:intracellular signal transduction"/>
    <property type="evidence" value="ECO:0007669"/>
    <property type="project" value="InterPro"/>
</dbReference>
<gene>
    <name evidence="2" type="ORF">N47_E43160</name>
</gene>
<dbReference type="Pfam" id="PF00211">
    <property type="entry name" value="Guanylate_cyc"/>
    <property type="match status" value="1"/>
</dbReference>